<name>A0AA39GQP2_SARSR</name>
<organism evidence="2 3">
    <name type="scientific">Sarocladium strictum</name>
    <name type="common">Black bundle disease fungus</name>
    <name type="synonym">Acremonium strictum</name>
    <dbReference type="NCBI Taxonomy" id="5046"/>
    <lineage>
        <taxon>Eukaryota</taxon>
        <taxon>Fungi</taxon>
        <taxon>Dikarya</taxon>
        <taxon>Ascomycota</taxon>
        <taxon>Pezizomycotina</taxon>
        <taxon>Sordariomycetes</taxon>
        <taxon>Hypocreomycetidae</taxon>
        <taxon>Hypocreales</taxon>
        <taxon>Sarocladiaceae</taxon>
        <taxon>Sarocladium</taxon>
    </lineage>
</organism>
<accession>A0AA39GQP2</accession>
<sequence length="340" mass="38789">MSSMKRPVRRGSLTGLRAIRIVSSSKPPKPEASADPTALKQNAEPAKDDKDDLPFALDIRDIEFVDDVAQLPVAALTLDVPLIPFKRKILQPPAPFPFLELPSELRIKVYEYYFADVDDVLDLDPTNYKRYHKLLGFMRVCRQVHAEATHLFYSTHSFRIFPVHPARQKHKRTILYRLKPRQRELLSTLDLRFGPNWGSPPRSWVVNDSLGLQDCVNVTQLNIFVECDPSDKIFKGWVRSEGFYETFTRDLLAEVISKLPSLRVVQFDAWSSVKKRGAMISGLMDVVTKSELAVTWGPERGWTNAVDDDDDDVRPATLDMWRAIISNPASYNYDNLLVTA</sequence>
<dbReference type="InterPro" id="IPR038883">
    <property type="entry name" value="AN11006-like"/>
</dbReference>
<dbReference type="PANTHER" id="PTHR42085:SF2">
    <property type="entry name" value="F-BOX DOMAIN-CONTAINING PROTEIN"/>
    <property type="match status" value="1"/>
</dbReference>
<dbReference type="Proteomes" id="UP001175261">
    <property type="component" value="Unassembled WGS sequence"/>
</dbReference>
<feature type="region of interest" description="Disordered" evidence="1">
    <location>
        <begin position="1"/>
        <end position="51"/>
    </location>
</feature>
<reference evidence="2" key="1">
    <citation type="submission" date="2022-10" db="EMBL/GenBank/DDBJ databases">
        <title>Determination and structural analysis of whole genome sequence of Sarocladium strictum F4-1.</title>
        <authorList>
            <person name="Hu L."/>
            <person name="Jiang Y."/>
        </authorList>
    </citation>
    <scope>NUCLEOTIDE SEQUENCE</scope>
    <source>
        <strain evidence="2">F4-1</strain>
    </source>
</reference>
<evidence type="ECO:0000313" key="2">
    <source>
        <dbReference type="EMBL" id="KAK0391785.1"/>
    </source>
</evidence>
<dbReference type="EMBL" id="JAPDFR010000001">
    <property type="protein sequence ID" value="KAK0391785.1"/>
    <property type="molecule type" value="Genomic_DNA"/>
</dbReference>
<keyword evidence="3" id="KW-1185">Reference proteome</keyword>
<gene>
    <name evidence="2" type="ORF">NLU13_1284</name>
</gene>
<dbReference type="AlphaFoldDB" id="A0AA39GQP2"/>
<proteinExistence type="predicted"/>
<dbReference type="PANTHER" id="PTHR42085">
    <property type="entry name" value="F-BOX DOMAIN-CONTAINING PROTEIN"/>
    <property type="match status" value="1"/>
</dbReference>
<comment type="caution">
    <text evidence="2">The sequence shown here is derived from an EMBL/GenBank/DDBJ whole genome shotgun (WGS) entry which is preliminary data.</text>
</comment>
<protein>
    <submittedName>
        <fullName evidence="2">Uncharacterized protein</fullName>
    </submittedName>
</protein>
<evidence type="ECO:0000313" key="3">
    <source>
        <dbReference type="Proteomes" id="UP001175261"/>
    </source>
</evidence>
<evidence type="ECO:0000256" key="1">
    <source>
        <dbReference type="SAM" id="MobiDB-lite"/>
    </source>
</evidence>